<gene>
    <name evidence="3" type="ORF">NCTC10702_00269</name>
</gene>
<sequence>MNQTILNRVKTRVMHQLVSSLIYENIVVYKASYQDGVGHFTIEGHDSEYRFTAEKTHSFDRIRITSPIERVVGDEADTTTDYTQLLREVVFTFPKNDEKLEQFIVELLQTELKDTQSMQYRESNPPATPETFNDYEFYAMEGHQYHPSYKSRLGFTLSDNLKFGPDFVPNVKLQWLAIDKDKVETTVSRNVVVNEMLRQQVGDKTYEHFVQQLKHLANM</sequence>
<keyword evidence="3" id="KW-0436">Ligase</keyword>
<dbReference type="AlphaFoldDB" id="A0A380EBW1"/>
<evidence type="ECO:0000313" key="4">
    <source>
        <dbReference type="Proteomes" id="UP000254116"/>
    </source>
</evidence>
<dbReference type="Gene3D" id="3.30.310.280">
    <property type="match status" value="1"/>
</dbReference>
<organism evidence="3 4">
    <name type="scientific">Staphylococcus aureus</name>
    <dbReference type="NCBI Taxonomy" id="1280"/>
    <lineage>
        <taxon>Bacteria</taxon>
        <taxon>Bacillati</taxon>
        <taxon>Bacillota</taxon>
        <taxon>Bacilli</taxon>
        <taxon>Bacillales</taxon>
        <taxon>Staphylococcaceae</taxon>
        <taxon>Staphylococcus</taxon>
    </lineage>
</organism>
<protein>
    <submittedName>
        <fullName evidence="3">Siderophore synthase</fullName>
        <ecNumber evidence="3">6.-.-.-</ecNumber>
    </submittedName>
</protein>
<dbReference type="Gene3D" id="6.10.250.3370">
    <property type="match status" value="1"/>
</dbReference>
<comment type="pathway">
    <text evidence="1">Siderophore biosynthesis.</text>
</comment>
<dbReference type="EMBL" id="UHBY01000003">
    <property type="protein sequence ID" value="SUL30546.1"/>
    <property type="molecule type" value="Genomic_DNA"/>
</dbReference>
<name>A0A380EBW1_STAAU</name>
<dbReference type="PANTHER" id="PTHR34384">
    <property type="entry name" value="L-2,3-DIAMINOPROPANOATE--CITRATE LIGASE"/>
    <property type="match status" value="1"/>
</dbReference>
<dbReference type="Proteomes" id="UP000254116">
    <property type="component" value="Unassembled WGS sequence"/>
</dbReference>
<dbReference type="GO" id="GO:0016874">
    <property type="term" value="F:ligase activity"/>
    <property type="evidence" value="ECO:0007669"/>
    <property type="project" value="UniProtKB-KW"/>
</dbReference>
<dbReference type="Pfam" id="PF04183">
    <property type="entry name" value="IucA_IucC"/>
    <property type="match status" value="1"/>
</dbReference>
<reference evidence="3 4" key="1">
    <citation type="submission" date="2018-06" db="EMBL/GenBank/DDBJ databases">
        <authorList>
            <consortium name="Pathogen Informatics"/>
            <person name="Doyle S."/>
        </authorList>
    </citation>
    <scope>NUCLEOTIDE SEQUENCE [LARGE SCALE GENOMIC DNA]</scope>
    <source>
        <strain evidence="3 4">NCTC10702</strain>
    </source>
</reference>
<dbReference type="PANTHER" id="PTHR34384:SF6">
    <property type="entry name" value="STAPHYLOFERRIN B SYNTHASE"/>
    <property type="match status" value="1"/>
</dbReference>
<dbReference type="EC" id="6.-.-.-" evidence="3"/>
<evidence type="ECO:0000313" key="3">
    <source>
        <dbReference type="EMBL" id="SUL30546.1"/>
    </source>
</evidence>
<dbReference type="GO" id="GO:0019290">
    <property type="term" value="P:siderophore biosynthetic process"/>
    <property type="evidence" value="ECO:0007669"/>
    <property type="project" value="InterPro"/>
</dbReference>
<dbReference type="InterPro" id="IPR007310">
    <property type="entry name" value="Aerobactin_biosyn_IucA/IucC_N"/>
</dbReference>
<evidence type="ECO:0000259" key="2">
    <source>
        <dbReference type="Pfam" id="PF04183"/>
    </source>
</evidence>
<evidence type="ECO:0000256" key="1">
    <source>
        <dbReference type="ARBA" id="ARBA00004924"/>
    </source>
</evidence>
<accession>A0A380EBW1</accession>
<proteinExistence type="predicted"/>
<feature type="domain" description="Aerobactin siderophore biosynthesis IucA/IucC N-terminal" evidence="2">
    <location>
        <begin position="132"/>
        <end position="214"/>
    </location>
</feature>
<dbReference type="InterPro" id="IPR037455">
    <property type="entry name" value="LucA/IucC-like"/>
</dbReference>